<name>A0AAV2NW74_9HYME</name>
<reference evidence="1" key="1">
    <citation type="submission" date="2024-04" db="EMBL/GenBank/DDBJ databases">
        <authorList>
            <consortium name="Molecular Ecology Group"/>
        </authorList>
    </citation>
    <scope>NUCLEOTIDE SEQUENCE</scope>
</reference>
<protein>
    <submittedName>
        <fullName evidence="1">Uncharacterized protein</fullName>
    </submittedName>
</protein>
<evidence type="ECO:0000313" key="2">
    <source>
        <dbReference type="Proteomes" id="UP001497644"/>
    </source>
</evidence>
<dbReference type="EMBL" id="OZ034827">
    <property type="protein sequence ID" value="CAL1683590.1"/>
    <property type="molecule type" value="Genomic_DNA"/>
</dbReference>
<evidence type="ECO:0000313" key="1">
    <source>
        <dbReference type="EMBL" id="CAL1683590.1"/>
    </source>
</evidence>
<keyword evidence="2" id="KW-1185">Reference proteome</keyword>
<proteinExistence type="predicted"/>
<sequence>MFKLKLVPLGYTTKHITKLCVWMEIRVLPSFVSSLGQLRERVTCALYLIRPLFSSFSFRFRPYLPSYESQMVANAIIRTKKRMLRALRVSCATAGCVEMHERTTSRFKTLLQMRLSSEAFLQITWMDFGLFIKISCL</sequence>
<accession>A0AAV2NW74</accession>
<dbReference type="Proteomes" id="UP001497644">
    <property type="component" value="Chromosome 4"/>
</dbReference>
<dbReference type="AlphaFoldDB" id="A0AAV2NW74"/>
<gene>
    <name evidence="1" type="ORF">LPLAT_LOCUS9288</name>
</gene>
<organism evidence="1 2">
    <name type="scientific">Lasius platythorax</name>
    <dbReference type="NCBI Taxonomy" id="488582"/>
    <lineage>
        <taxon>Eukaryota</taxon>
        <taxon>Metazoa</taxon>
        <taxon>Ecdysozoa</taxon>
        <taxon>Arthropoda</taxon>
        <taxon>Hexapoda</taxon>
        <taxon>Insecta</taxon>
        <taxon>Pterygota</taxon>
        <taxon>Neoptera</taxon>
        <taxon>Endopterygota</taxon>
        <taxon>Hymenoptera</taxon>
        <taxon>Apocrita</taxon>
        <taxon>Aculeata</taxon>
        <taxon>Formicoidea</taxon>
        <taxon>Formicidae</taxon>
        <taxon>Formicinae</taxon>
        <taxon>Lasius</taxon>
        <taxon>Lasius</taxon>
    </lineage>
</organism>